<evidence type="ECO:0008006" key="3">
    <source>
        <dbReference type="Google" id="ProtNLM"/>
    </source>
</evidence>
<sequence length="160" mass="18385">MKKILPYIYIFGLLAGMLGLGGCTEEVKPTPYTYSQLLTGTTSKSWRLTGIQLIEEGKQPFSFNIPNDCVYDDLYVFHADKDRTFEIKEGASKCDSNDPDVFFTDTWSIVNATSTINFLLPLLPSGTYTLKNLTENSFTMEYYFEEDNYSYRFIFTSQRN</sequence>
<gene>
    <name evidence="1" type="ORF">Q0590_19895</name>
</gene>
<proteinExistence type="predicted"/>
<accession>A0ABT8R8Y6</accession>
<organism evidence="1 2">
    <name type="scientific">Rhodocytophaga aerolata</name>
    <dbReference type="NCBI Taxonomy" id="455078"/>
    <lineage>
        <taxon>Bacteria</taxon>
        <taxon>Pseudomonadati</taxon>
        <taxon>Bacteroidota</taxon>
        <taxon>Cytophagia</taxon>
        <taxon>Cytophagales</taxon>
        <taxon>Rhodocytophagaceae</taxon>
        <taxon>Rhodocytophaga</taxon>
    </lineage>
</organism>
<dbReference type="Proteomes" id="UP001168528">
    <property type="component" value="Unassembled WGS sequence"/>
</dbReference>
<dbReference type="EMBL" id="JAUKPO010000012">
    <property type="protein sequence ID" value="MDO1448550.1"/>
    <property type="molecule type" value="Genomic_DNA"/>
</dbReference>
<reference evidence="1" key="1">
    <citation type="submission" date="2023-07" db="EMBL/GenBank/DDBJ databases">
        <title>The genome sequence of Rhodocytophaga aerolata KACC 12507.</title>
        <authorList>
            <person name="Zhang X."/>
        </authorList>
    </citation>
    <scope>NUCLEOTIDE SEQUENCE</scope>
    <source>
        <strain evidence="1">KACC 12507</strain>
    </source>
</reference>
<dbReference type="PROSITE" id="PS51257">
    <property type="entry name" value="PROKAR_LIPOPROTEIN"/>
    <property type="match status" value="1"/>
</dbReference>
<comment type="caution">
    <text evidence="1">The sequence shown here is derived from an EMBL/GenBank/DDBJ whole genome shotgun (WGS) entry which is preliminary data.</text>
</comment>
<keyword evidence="2" id="KW-1185">Reference proteome</keyword>
<evidence type="ECO:0000313" key="1">
    <source>
        <dbReference type="EMBL" id="MDO1448550.1"/>
    </source>
</evidence>
<evidence type="ECO:0000313" key="2">
    <source>
        <dbReference type="Proteomes" id="UP001168528"/>
    </source>
</evidence>
<name>A0ABT8R8Y6_9BACT</name>
<protein>
    <recommendedName>
        <fullName evidence="3">DUF5004 domain-containing protein</fullName>
    </recommendedName>
</protein>
<dbReference type="RefSeq" id="WP_302039351.1">
    <property type="nucleotide sequence ID" value="NZ_JAUKPO010000012.1"/>
</dbReference>